<dbReference type="STRING" id="34506.A0A090LG78"/>
<evidence type="ECO:0000313" key="7">
    <source>
        <dbReference type="WBParaSite" id="SRAE_2000180300.1"/>
    </source>
</evidence>
<accession>A0A090LG78</accession>
<dbReference type="RefSeq" id="XP_024506338.1">
    <property type="nucleotide sequence ID" value="XM_024652797.1"/>
</dbReference>
<name>A0A090LG78_STRRB</name>
<evidence type="ECO:0000256" key="3">
    <source>
        <dbReference type="ARBA" id="ARBA00023136"/>
    </source>
</evidence>
<dbReference type="GeneID" id="36379503"/>
<dbReference type="GO" id="GO:0005765">
    <property type="term" value="C:lysosomal membrane"/>
    <property type="evidence" value="ECO:0007669"/>
    <property type="project" value="UniProtKB-SubCell"/>
</dbReference>
<evidence type="ECO:0000313" key="6">
    <source>
        <dbReference type="Proteomes" id="UP000035682"/>
    </source>
</evidence>
<dbReference type="PANTHER" id="PTHR21146:SF0">
    <property type="entry name" value="BLOC-1-RELATED COMPLEX SUBUNIT 8"/>
    <property type="match status" value="1"/>
</dbReference>
<evidence type="ECO:0000313" key="5">
    <source>
        <dbReference type="EMBL" id="CEF67138.1"/>
    </source>
</evidence>
<reference evidence="5 6" key="1">
    <citation type="submission" date="2014-09" db="EMBL/GenBank/DDBJ databases">
        <authorList>
            <person name="Martin A.A."/>
        </authorList>
    </citation>
    <scope>NUCLEOTIDE SEQUENCE</scope>
    <source>
        <strain evidence="6">ED321</strain>
        <strain evidence="5">ED321 Heterogonic</strain>
    </source>
</reference>
<dbReference type="AlphaFoldDB" id="A0A090LG78"/>
<dbReference type="Proteomes" id="UP000035682">
    <property type="component" value="Unplaced"/>
</dbReference>
<reference evidence="7" key="2">
    <citation type="submission" date="2020-12" db="UniProtKB">
        <authorList>
            <consortium name="WormBaseParasite"/>
        </authorList>
    </citation>
    <scope>IDENTIFICATION</scope>
</reference>
<proteinExistence type="inferred from homology"/>
<protein>
    <submittedName>
        <fullName evidence="5">Protein MEF2BNB</fullName>
    </submittedName>
</protein>
<comment type="subcellular location">
    <subcellularLocation>
        <location evidence="1">Lysosome membrane</location>
    </subcellularLocation>
</comment>
<evidence type="ECO:0000256" key="1">
    <source>
        <dbReference type="ARBA" id="ARBA00004656"/>
    </source>
</evidence>
<dbReference type="GO" id="GO:0099078">
    <property type="term" value="C:BORC complex"/>
    <property type="evidence" value="ECO:0007669"/>
    <property type="project" value="TreeGrafter"/>
</dbReference>
<keyword evidence="4" id="KW-0458">Lysosome</keyword>
<evidence type="ECO:0000256" key="2">
    <source>
        <dbReference type="ARBA" id="ARBA00010463"/>
    </source>
</evidence>
<dbReference type="WBParaSite" id="SRAE_2000180300.1">
    <property type="protein sequence ID" value="SRAE_2000180300.1"/>
    <property type="gene ID" value="WBGene00262009"/>
</dbReference>
<comment type="similarity">
    <text evidence="2">Belongs to the BORCS8 family.</text>
</comment>
<evidence type="ECO:0000256" key="4">
    <source>
        <dbReference type="ARBA" id="ARBA00023228"/>
    </source>
</evidence>
<dbReference type="EMBL" id="LN609529">
    <property type="protein sequence ID" value="CEF67138.1"/>
    <property type="molecule type" value="Genomic_DNA"/>
</dbReference>
<evidence type="ECO:0000313" key="8">
    <source>
        <dbReference type="WormBase" id="SRAE_2000180300"/>
    </source>
</evidence>
<keyword evidence="6" id="KW-1185">Reference proteome</keyword>
<keyword evidence="3" id="KW-0472">Membrane</keyword>
<dbReference type="InterPro" id="IPR019320">
    <property type="entry name" value="BORCS8"/>
</dbReference>
<dbReference type="CTD" id="36379503"/>
<dbReference type="Pfam" id="PF10167">
    <property type="entry name" value="BORCS8"/>
    <property type="match status" value="1"/>
</dbReference>
<dbReference type="PANTHER" id="PTHR21146">
    <property type="entry name" value="MEF2B PROTEIN"/>
    <property type="match status" value="1"/>
</dbReference>
<sequence>MSANRRPGYLSNDCIATINFISEKISESLHILDHDPSLALYQMQVHIHKTLPKITSRKYKMIKINEQLDGACFDIDNSKDAVNCMLKTSPCLQRMKNKMNECLYFSQQLDYEHKRLGYLHNCDNNIPNDTLSTTTTTQ</sequence>
<organism evidence="5">
    <name type="scientific">Strongyloides ratti</name>
    <name type="common">Parasitic roundworm</name>
    <dbReference type="NCBI Taxonomy" id="34506"/>
    <lineage>
        <taxon>Eukaryota</taxon>
        <taxon>Metazoa</taxon>
        <taxon>Ecdysozoa</taxon>
        <taxon>Nematoda</taxon>
        <taxon>Chromadorea</taxon>
        <taxon>Rhabditida</taxon>
        <taxon>Tylenchina</taxon>
        <taxon>Panagrolaimomorpha</taxon>
        <taxon>Strongyloidoidea</taxon>
        <taxon>Strongyloididae</taxon>
        <taxon>Strongyloides</taxon>
    </lineage>
</organism>
<dbReference type="OrthoDB" id="10044187at2759"/>
<dbReference type="WormBase" id="SRAE_2000180300">
    <property type="protein sequence ID" value="SRP05912"/>
    <property type="gene ID" value="WBGene00262009"/>
</dbReference>
<gene>
    <name evidence="5 7 8" type="ORF">SRAE_2000180300</name>
</gene>